<evidence type="ECO:0000256" key="2">
    <source>
        <dbReference type="ARBA" id="ARBA00022741"/>
    </source>
</evidence>
<keyword evidence="6" id="KW-0238">DNA-binding</keyword>
<keyword evidence="2" id="KW-0547">Nucleotide-binding</keyword>
<dbReference type="InterPro" id="IPR011545">
    <property type="entry name" value="DEAD/DEAH_box_helicase_dom"/>
</dbReference>
<evidence type="ECO:0000256" key="9">
    <source>
        <dbReference type="ARBA" id="ARBA00034808"/>
    </source>
</evidence>
<dbReference type="CDD" id="cd17920">
    <property type="entry name" value="DEXHc_RecQ"/>
    <property type="match status" value="1"/>
</dbReference>
<dbReference type="PROSITE" id="PS51194">
    <property type="entry name" value="HELICASE_CTER"/>
    <property type="match status" value="1"/>
</dbReference>
<dbReference type="InterPro" id="IPR014001">
    <property type="entry name" value="Helicase_ATP-bd"/>
</dbReference>
<name>A0AA42BA35_9BACT</name>
<gene>
    <name evidence="12" type="ORF">NET02_08625</name>
</gene>
<evidence type="ECO:0000256" key="3">
    <source>
        <dbReference type="ARBA" id="ARBA00022801"/>
    </source>
</evidence>
<dbReference type="EC" id="5.6.2.4" evidence="9"/>
<keyword evidence="5" id="KW-0067">ATP-binding</keyword>
<dbReference type="InterPro" id="IPR027417">
    <property type="entry name" value="P-loop_NTPase"/>
</dbReference>
<evidence type="ECO:0000256" key="8">
    <source>
        <dbReference type="ARBA" id="ARBA00034617"/>
    </source>
</evidence>
<evidence type="ECO:0000259" key="11">
    <source>
        <dbReference type="PROSITE" id="PS51194"/>
    </source>
</evidence>
<evidence type="ECO:0000256" key="5">
    <source>
        <dbReference type="ARBA" id="ARBA00022840"/>
    </source>
</evidence>
<feature type="domain" description="Helicase C-terminal" evidence="11">
    <location>
        <begin position="669"/>
        <end position="840"/>
    </location>
</feature>
<evidence type="ECO:0000313" key="13">
    <source>
        <dbReference type="Proteomes" id="UP001165306"/>
    </source>
</evidence>
<keyword evidence="7" id="KW-0413">Isomerase</keyword>
<dbReference type="SUPFAM" id="SSF52540">
    <property type="entry name" value="P-loop containing nucleoside triphosphate hydrolases"/>
    <property type="match status" value="1"/>
</dbReference>
<dbReference type="EMBL" id="JAMSLR010000005">
    <property type="protein sequence ID" value="MCM8749207.1"/>
    <property type="molecule type" value="Genomic_DNA"/>
</dbReference>
<dbReference type="GO" id="GO:0043138">
    <property type="term" value="F:3'-5' DNA helicase activity"/>
    <property type="evidence" value="ECO:0007669"/>
    <property type="project" value="UniProtKB-EC"/>
</dbReference>
<dbReference type="InterPro" id="IPR004589">
    <property type="entry name" value="DNA_helicase_ATP-dep_RecQ"/>
</dbReference>
<dbReference type="InterPro" id="IPR001650">
    <property type="entry name" value="Helicase_C-like"/>
</dbReference>
<dbReference type="GO" id="GO:0003677">
    <property type="term" value="F:DNA binding"/>
    <property type="evidence" value="ECO:0007669"/>
    <property type="project" value="UniProtKB-KW"/>
</dbReference>
<protein>
    <recommendedName>
        <fullName evidence="9">DNA 3'-5' helicase</fullName>
        <ecNumber evidence="9">5.6.2.4</ecNumber>
    </recommendedName>
</protein>
<keyword evidence="4 12" id="KW-0347">Helicase</keyword>
<evidence type="ECO:0000256" key="7">
    <source>
        <dbReference type="ARBA" id="ARBA00023235"/>
    </source>
</evidence>
<dbReference type="GO" id="GO:0009378">
    <property type="term" value="F:four-way junction helicase activity"/>
    <property type="evidence" value="ECO:0007669"/>
    <property type="project" value="TreeGrafter"/>
</dbReference>
<dbReference type="PANTHER" id="PTHR13710:SF105">
    <property type="entry name" value="ATP-DEPENDENT DNA HELICASE Q1"/>
    <property type="match status" value="1"/>
</dbReference>
<dbReference type="GO" id="GO:0005524">
    <property type="term" value="F:ATP binding"/>
    <property type="evidence" value="ECO:0007669"/>
    <property type="project" value="UniProtKB-KW"/>
</dbReference>
<sequence>MAAAAPWKASYIAAAYAADGVVRVIDDRRESDELFVFHSPLMRRLIGVRRGVTFPGSRERATAEEVRFAGAVLTKIGQRGYPAPCSLRLERWLWERAAALGVAEAAERREGGVLTFRVYERAGTLRARLLASFFPELLLPEDAAEQALDLVRGFCTEAEASVFDDLVALLPDKRLGLLLIPQRPIRTMVPNTAEIPGDLAGERVVDFAVEVPCLQSTGSVPWHRLVVEVDDGSHSDAAQATYDASRDQALARFGWKTYRIRLAANPSSEITRIADELRGMIPADILRSAWQMRDECDAPMLDMHRRLVWLPILEAQLTTALGQWLLRRGTASLRVYASREGEGVAVILEALGELLDNLEELYQLPPLGRPMLVEQPQEADLAYFPVLNHEAVTRHAHGAPAVLLPIPVSPEYHDPLEPVLPRPTPHLDPGSDAFRRPLERLLQIVFRYVAFRPGQLPIVHRALRLQPTVGLLPTAAGKSLCYQLAGLLQPGMTLVCEPLRSLMVDQEDHLVSFGIHRSAAIVPLSEQPQGYNPRGRDEILRALANGALLFCFISPERFQIPDFRRQLQDAVARIPVNYFVVDEAHCVSEWGHDFRPAYLSLGRTVPTVCRALSGYVPPFVALTGTASENVLVDVLRELQIDDPGSVVRPQSFDRPELELSIVRIRTGERVDRLVSVLRELLGWRPGQPFDPPSGIVFCYFVGGKLGVAEFERQLRARLPDLVDWLGTYSGRRPDDRLAADWEQEKIRIQRAFVANEIRVLVATHAFGMGIDKPDIRFTVHTMLPRSLEEFYQQAGRAGRDGKRACCIILFCDDHPRLADEALDPVRTPADHLPQKRAMTRPGAPAESDAVQHLWFVSQAFRGKQFDQDTIAFVWRSLARALPQDTRQLLSIPIRFTFLLDQGGAAHPAFGHQIQGQEDAASLLEKALYRLTMAGAIVDYTKDWQRQCFVVDLRRRTTEDVIETFRSYLLRYTTEGQARRYLSDIPAGSYEDVVEHVARRIVAFVYDHIEARRRLAMRQMLEVARAATAVDASGTQKFRDELLRYLEESEYSDAVRSLREDLPDDWLALFRRASAPDALPKLAGAVRRHLEERPFHPGLLLLRGLVEVTRSGGGEYIDSAFRILAQDYPQVDLDRLAWQLLHVLAEEIGSGNPERLDAVIEMLLRCRETLGFARLCYQLAPEHGWAHLRAVVRLAEGVAEAMRGASDVR</sequence>
<dbReference type="Pfam" id="PF00270">
    <property type="entry name" value="DEAD"/>
    <property type="match status" value="1"/>
</dbReference>
<dbReference type="Pfam" id="PF00271">
    <property type="entry name" value="Helicase_C"/>
    <property type="match status" value="1"/>
</dbReference>
<evidence type="ECO:0000256" key="6">
    <source>
        <dbReference type="ARBA" id="ARBA00023125"/>
    </source>
</evidence>
<comment type="caution">
    <text evidence="12">The sequence shown here is derived from an EMBL/GenBank/DDBJ whole genome shotgun (WGS) entry which is preliminary data.</text>
</comment>
<dbReference type="GO" id="GO:0005694">
    <property type="term" value="C:chromosome"/>
    <property type="evidence" value="ECO:0007669"/>
    <property type="project" value="TreeGrafter"/>
</dbReference>
<dbReference type="NCBIfam" id="TIGR00614">
    <property type="entry name" value="recQ_fam"/>
    <property type="match status" value="1"/>
</dbReference>
<evidence type="ECO:0000259" key="10">
    <source>
        <dbReference type="PROSITE" id="PS51192"/>
    </source>
</evidence>
<dbReference type="GO" id="GO:0006281">
    <property type="term" value="P:DNA repair"/>
    <property type="evidence" value="ECO:0007669"/>
    <property type="project" value="TreeGrafter"/>
</dbReference>
<dbReference type="PANTHER" id="PTHR13710">
    <property type="entry name" value="DNA HELICASE RECQ FAMILY MEMBER"/>
    <property type="match status" value="1"/>
</dbReference>
<dbReference type="GO" id="GO:0005737">
    <property type="term" value="C:cytoplasm"/>
    <property type="evidence" value="ECO:0007669"/>
    <property type="project" value="TreeGrafter"/>
</dbReference>
<proteinExistence type="inferred from homology"/>
<dbReference type="PROSITE" id="PS51192">
    <property type="entry name" value="HELICASE_ATP_BIND_1"/>
    <property type="match status" value="1"/>
</dbReference>
<feature type="domain" description="Helicase ATP-binding" evidence="10">
    <location>
        <begin position="459"/>
        <end position="644"/>
    </location>
</feature>
<accession>A0AA42BA35</accession>
<comment type="catalytic activity">
    <reaction evidence="8">
        <text>Couples ATP hydrolysis with the unwinding of duplex DNA by translocating in the 3'-5' direction.</text>
        <dbReference type="EC" id="5.6.2.4"/>
    </reaction>
</comment>
<evidence type="ECO:0000313" key="12">
    <source>
        <dbReference type="EMBL" id="MCM8749207.1"/>
    </source>
</evidence>
<dbReference type="GO" id="GO:0016787">
    <property type="term" value="F:hydrolase activity"/>
    <property type="evidence" value="ECO:0007669"/>
    <property type="project" value="UniProtKB-KW"/>
</dbReference>
<keyword evidence="3 12" id="KW-0378">Hydrolase</keyword>
<reference evidence="12" key="1">
    <citation type="submission" date="2022-06" db="EMBL/GenBank/DDBJ databases">
        <title>CFH 74404 Thermomicrobiaceae sp.</title>
        <authorList>
            <person name="Ming H."/>
            <person name="Li W.-J."/>
            <person name="Zhao Z."/>
        </authorList>
    </citation>
    <scope>NUCLEOTIDE SEQUENCE</scope>
    <source>
        <strain evidence="12">CFH 74404</strain>
    </source>
</reference>
<dbReference type="SMART" id="SM00490">
    <property type="entry name" value="HELICc"/>
    <property type="match status" value="1"/>
</dbReference>
<dbReference type="Proteomes" id="UP001165306">
    <property type="component" value="Unassembled WGS sequence"/>
</dbReference>
<dbReference type="AlphaFoldDB" id="A0AA42BA35"/>
<evidence type="ECO:0000256" key="1">
    <source>
        <dbReference type="ARBA" id="ARBA00005446"/>
    </source>
</evidence>
<dbReference type="RefSeq" id="WP_284056989.1">
    <property type="nucleotide sequence ID" value="NZ_JAMSLR010000005.1"/>
</dbReference>
<evidence type="ECO:0000256" key="4">
    <source>
        <dbReference type="ARBA" id="ARBA00022806"/>
    </source>
</evidence>
<comment type="similarity">
    <text evidence="1">Belongs to the helicase family. RecQ subfamily.</text>
</comment>
<dbReference type="GO" id="GO:0006310">
    <property type="term" value="P:DNA recombination"/>
    <property type="evidence" value="ECO:0007669"/>
    <property type="project" value="InterPro"/>
</dbReference>
<keyword evidence="13" id="KW-1185">Reference proteome</keyword>
<dbReference type="SMART" id="SM00487">
    <property type="entry name" value="DEXDc"/>
    <property type="match status" value="1"/>
</dbReference>
<organism evidence="12 13">
    <name type="scientific">Thermalbibacter longus</name>
    <dbReference type="NCBI Taxonomy" id="2951981"/>
    <lineage>
        <taxon>Bacteria</taxon>
        <taxon>Pseudomonadati</taxon>
        <taxon>Thermomicrobiota</taxon>
        <taxon>Thermomicrobia</taxon>
        <taxon>Thermomicrobiales</taxon>
        <taxon>Thermomicrobiaceae</taxon>
        <taxon>Thermalbibacter</taxon>
    </lineage>
</organism>
<dbReference type="Gene3D" id="3.40.50.300">
    <property type="entry name" value="P-loop containing nucleotide triphosphate hydrolases"/>
    <property type="match status" value="2"/>
</dbReference>